<accession>A0AAP5I7S1</accession>
<sequence>MNISLDKQKLNTYSLSKLLVFDQELSERISTFFYKLNKLNLQPVAKKLISFDNGHGWTAQQTESAVSLYKMFLCLHFLFPDKELIPTQEIDEVWHTHILLNTCKYIQDCHELFGYILHHQSPIAEMSGQCKPYKKATEVSQLILELFGVKIMQNSRYQLSACVVLPPYKRSLTRSACITIPKI</sequence>
<keyword evidence="2" id="KW-1185">Reference proteome</keyword>
<dbReference type="EMBL" id="JAALHA020000007">
    <property type="protein sequence ID" value="MDR9896279.1"/>
    <property type="molecule type" value="Genomic_DNA"/>
</dbReference>
<reference evidence="2" key="1">
    <citation type="journal article" date="2021" name="Science">
        <title>Hunting the eagle killer: A cyanobacterial neurotoxin causes vacuolar myelinopathy.</title>
        <authorList>
            <person name="Breinlinger S."/>
            <person name="Phillips T.J."/>
            <person name="Haram B.N."/>
            <person name="Mares J."/>
            <person name="Martinez Yerena J.A."/>
            <person name="Hrouzek P."/>
            <person name="Sobotka R."/>
            <person name="Henderson W.M."/>
            <person name="Schmieder P."/>
            <person name="Williams S.M."/>
            <person name="Lauderdale J.D."/>
            <person name="Wilde H.D."/>
            <person name="Gerrin W."/>
            <person name="Kust A."/>
            <person name="Washington J.W."/>
            <person name="Wagner C."/>
            <person name="Geier B."/>
            <person name="Liebeke M."/>
            <person name="Enke H."/>
            <person name="Niedermeyer T.H.J."/>
            <person name="Wilde S.B."/>
        </authorList>
    </citation>
    <scope>NUCLEOTIDE SEQUENCE [LARGE SCALE GENOMIC DNA]</scope>
    <source>
        <strain evidence="2">Thurmond2011</strain>
    </source>
</reference>
<protein>
    <submittedName>
        <fullName evidence="1">Uncharacterized protein</fullName>
    </submittedName>
</protein>
<comment type="caution">
    <text evidence="1">The sequence shown here is derived from an EMBL/GenBank/DDBJ whole genome shotgun (WGS) entry which is preliminary data.</text>
</comment>
<name>A0AAP5I7S1_9CYAN</name>
<evidence type="ECO:0000313" key="2">
    <source>
        <dbReference type="Proteomes" id="UP000667802"/>
    </source>
</evidence>
<proteinExistence type="predicted"/>
<dbReference type="Proteomes" id="UP000667802">
    <property type="component" value="Unassembled WGS sequence"/>
</dbReference>
<dbReference type="AlphaFoldDB" id="A0AAP5I7S1"/>
<organism evidence="1 2">
    <name type="scientific">Aetokthonos hydrillicola Thurmond2011</name>
    <dbReference type="NCBI Taxonomy" id="2712845"/>
    <lineage>
        <taxon>Bacteria</taxon>
        <taxon>Bacillati</taxon>
        <taxon>Cyanobacteriota</taxon>
        <taxon>Cyanophyceae</taxon>
        <taxon>Nostocales</taxon>
        <taxon>Hapalosiphonaceae</taxon>
        <taxon>Aetokthonos</taxon>
    </lineage>
</organism>
<evidence type="ECO:0000313" key="1">
    <source>
        <dbReference type="EMBL" id="MDR9896279.1"/>
    </source>
</evidence>
<gene>
    <name evidence="1" type="ORF">G7B40_017175</name>
</gene>